<gene>
    <name evidence="16" type="ORF">B0I35DRAFT_449858</name>
</gene>
<dbReference type="PROSITE" id="PS50255">
    <property type="entry name" value="CYTOCHROME_B5_2"/>
    <property type="match status" value="1"/>
</dbReference>
<dbReference type="Pfam" id="PF00487">
    <property type="entry name" value="FA_desaturase"/>
    <property type="match status" value="1"/>
</dbReference>
<dbReference type="OrthoDB" id="10260134at2759"/>
<keyword evidence="8 13" id="KW-0560">Oxidoreductase</keyword>
<evidence type="ECO:0000259" key="15">
    <source>
        <dbReference type="PROSITE" id="PS50255"/>
    </source>
</evidence>
<evidence type="ECO:0000256" key="10">
    <source>
        <dbReference type="ARBA" id="ARBA00023098"/>
    </source>
</evidence>
<dbReference type="SUPFAM" id="SSF55856">
    <property type="entry name" value="Cytochrome b5-like heme/steroid binding domain"/>
    <property type="match status" value="1"/>
</dbReference>
<comment type="caution">
    <text evidence="16">The sequence shown here is derived from an EMBL/GenBank/DDBJ whole genome shotgun (WGS) entry which is preliminary data.</text>
</comment>
<dbReference type="InterPro" id="IPR009160">
    <property type="entry name" value="Acyl-CoA_deSatase_haem/ster-bd"/>
</dbReference>
<reference evidence="16" key="1">
    <citation type="journal article" date="2021" name="Nat. Commun.">
        <title>Genetic determinants of endophytism in the Arabidopsis root mycobiome.</title>
        <authorList>
            <person name="Mesny F."/>
            <person name="Miyauchi S."/>
            <person name="Thiergart T."/>
            <person name="Pickel B."/>
            <person name="Atanasova L."/>
            <person name="Karlsson M."/>
            <person name="Huettel B."/>
            <person name="Barry K.W."/>
            <person name="Haridas S."/>
            <person name="Chen C."/>
            <person name="Bauer D."/>
            <person name="Andreopoulos W."/>
            <person name="Pangilinan J."/>
            <person name="LaButti K."/>
            <person name="Riley R."/>
            <person name="Lipzen A."/>
            <person name="Clum A."/>
            <person name="Drula E."/>
            <person name="Henrissat B."/>
            <person name="Kohler A."/>
            <person name="Grigoriev I.V."/>
            <person name="Martin F.M."/>
            <person name="Hacquard S."/>
        </authorList>
    </citation>
    <scope>NUCLEOTIDE SEQUENCE</scope>
    <source>
        <strain evidence="16">MPI-CAGE-CH-0235</strain>
    </source>
</reference>
<keyword evidence="17" id="KW-1185">Reference proteome</keyword>
<comment type="catalytic activity">
    <reaction evidence="13">
        <text>octadecanoyl-CoA + 2 Fe(II)-[cytochrome b5] + O2 + 2 H(+) = (9Z)-octadecenoyl-CoA + 2 Fe(III)-[cytochrome b5] + 2 H2O</text>
        <dbReference type="Rhea" id="RHEA:19721"/>
        <dbReference type="Rhea" id="RHEA-COMP:10438"/>
        <dbReference type="Rhea" id="RHEA-COMP:10439"/>
        <dbReference type="ChEBI" id="CHEBI:15377"/>
        <dbReference type="ChEBI" id="CHEBI:15378"/>
        <dbReference type="ChEBI" id="CHEBI:15379"/>
        <dbReference type="ChEBI" id="CHEBI:29033"/>
        <dbReference type="ChEBI" id="CHEBI:29034"/>
        <dbReference type="ChEBI" id="CHEBI:57387"/>
        <dbReference type="ChEBI" id="CHEBI:57394"/>
        <dbReference type="EC" id="1.14.19.1"/>
    </reaction>
</comment>
<keyword evidence="3 13" id="KW-0444">Lipid biosynthesis</keyword>
<evidence type="ECO:0000256" key="5">
    <source>
        <dbReference type="ARBA" id="ARBA00022723"/>
    </source>
</evidence>
<dbReference type="AlphaFoldDB" id="A0A8K0SQX6"/>
<dbReference type="InterPro" id="IPR001199">
    <property type="entry name" value="Cyt_B5-like_heme/steroid-bd"/>
</dbReference>
<sequence length="441" mass="50768">MSRMAPAVDGTTDYVPMRRKTFTKLDKHISELPVTWNNWFKHVEWFNVIFALLIPLAGLIATIWVPLKMKTGSFALFCYVNNGLGITAGYHRLWSHRSYRASFPLRIYLAAFGAGSVQGSIRWWSKEHRVHHRYTDTNKDPYCINKGLLYSHIGWILMKKNPKEKGRSDVSDLDQDPVVVWQHRHYIKCAVFMGYILPISVCGLGWDDWAGGIIYAGILRVFFFQQATFCVNSLAHWLGEQPFDSKHSPRDHLITAIITLGEGYHNFHHEFPSDYRNAIKWYQYDPTKWAIAMWERLSLASHLQKFPHNEIEKGRVQQLEKKLDERRSSLDWGVPLSQLSAWEWQEYKEAAENGQQVIAVSGVVYDVARFADTHPGGKMLLHAWIGKDATAAFHGGIYDHSNAAHNLLSSMRLAVLRGGELLSTWTCLKFWAFDTWSLNDV</sequence>
<dbReference type="InterPro" id="IPR036400">
    <property type="entry name" value="Cyt_B5-like_heme/steroid_sf"/>
</dbReference>
<evidence type="ECO:0000256" key="7">
    <source>
        <dbReference type="ARBA" id="ARBA00022989"/>
    </source>
</evidence>
<dbReference type="GO" id="GO:0006636">
    <property type="term" value="P:unsaturated fatty acid biosynthetic process"/>
    <property type="evidence" value="ECO:0007669"/>
    <property type="project" value="UniProtKB-UniRule"/>
</dbReference>
<keyword evidence="7 14" id="KW-1133">Transmembrane helix</keyword>
<dbReference type="EMBL" id="JAGPNK010000004">
    <property type="protein sequence ID" value="KAH7322374.1"/>
    <property type="molecule type" value="Genomic_DNA"/>
</dbReference>
<feature type="transmembrane region" description="Helical" evidence="14">
    <location>
        <begin position="45"/>
        <end position="67"/>
    </location>
</feature>
<dbReference type="GO" id="GO:0005506">
    <property type="term" value="F:iron ion binding"/>
    <property type="evidence" value="ECO:0007669"/>
    <property type="project" value="TreeGrafter"/>
</dbReference>
<keyword evidence="11 14" id="KW-0472">Membrane</keyword>
<comment type="subcellular location">
    <subcellularLocation>
        <location evidence="1">Membrane</location>
        <topology evidence="1">Multi-pass membrane protein</topology>
    </subcellularLocation>
</comment>
<dbReference type="PIRSF" id="PIRSF000345">
    <property type="entry name" value="OLE1"/>
    <property type="match status" value="1"/>
</dbReference>
<keyword evidence="12 13" id="KW-0275">Fatty acid biosynthesis</keyword>
<comment type="cofactor">
    <cofactor evidence="13">
        <name>Fe(2+)</name>
        <dbReference type="ChEBI" id="CHEBI:29033"/>
    </cofactor>
    <text evidence="13">Expected to bind 2 Fe(2+) ions per subunit.</text>
</comment>
<dbReference type="Gene3D" id="3.10.120.10">
    <property type="entry name" value="Cytochrome b5-like heme/steroid binding domain"/>
    <property type="match status" value="1"/>
</dbReference>
<evidence type="ECO:0000313" key="17">
    <source>
        <dbReference type="Proteomes" id="UP000813444"/>
    </source>
</evidence>
<organism evidence="16 17">
    <name type="scientific">Stachybotrys elegans</name>
    <dbReference type="NCBI Taxonomy" id="80388"/>
    <lineage>
        <taxon>Eukaryota</taxon>
        <taxon>Fungi</taxon>
        <taxon>Dikarya</taxon>
        <taxon>Ascomycota</taxon>
        <taxon>Pezizomycotina</taxon>
        <taxon>Sordariomycetes</taxon>
        <taxon>Hypocreomycetidae</taxon>
        <taxon>Hypocreales</taxon>
        <taxon>Stachybotryaceae</taxon>
        <taxon>Stachybotrys</taxon>
    </lineage>
</organism>
<dbReference type="GO" id="GO:0005789">
    <property type="term" value="C:endoplasmic reticulum membrane"/>
    <property type="evidence" value="ECO:0007669"/>
    <property type="project" value="TreeGrafter"/>
</dbReference>
<evidence type="ECO:0000256" key="2">
    <source>
        <dbReference type="ARBA" id="ARBA00009295"/>
    </source>
</evidence>
<dbReference type="GO" id="GO:0004768">
    <property type="term" value="F:stearoyl-CoA 9-desaturase activity"/>
    <property type="evidence" value="ECO:0007669"/>
    <property type="project" value="UniProtKB-UniRule"/>
</dbReference>
<evidence type="ECO:0000256" key="3">
    <source>
        <dbReference type="ARBA" id="ARBA00022516"/>
    </source>
</evidence>
<keyword evidence="13" id="KW-0349">Heme</keyword>
<dbReference type="EC" id="1.14.19.1" evidence="13"/>
<keyword evidence="6 13" id="KW-0276">Fatty acid metabolism</keyword>
<evidence type="ECO:0000256" key="13">
    <source>
        <dbReference type="PIRNR" id="PIRNR000345"/>
    </source>
</evidence>
<keyword evidence="13" id="KW-0249">Electron transport</keyword>
<dbReference type="PANTHER" id="PTHR11351">
    <property type="entry name" value="ACYL-COA DESATURASE"/>
    <property type="match status" value="1"/>
</dbReference>
<comment type="similarity">
    <text evidence="2 13">Belongs to the fatty acid desaturase type 1 family.</text>
</comment>
<dbReference type="Proteomes" id="UP000813444">
    <property type="component" value="Unassembled WGS sequence"/>
</dbReference>
<keyword evidence="13" id="KW-0813">Transport</keyword>
<dbReference type="InterPro" id="IPR015876">
    <property type="entry name" value="Acyl-CoA_DS"/>
</dbReference>
<proteinExistence type="inferred from homology"/>
<comment type="function">
    <text evidence="13">Stearoyl-CoA desaturase that utilizes O(2) and electrons from reduced cytochrome b5 to introduce the first double bond into saturated fatty acyl-CoA substrates.</text>
</comment>
<dbReference type="InterPro" id="IPR005804">
    <property type="entry name" value="FA_desaturase_dom"/>
</dbReference>
<feature type="domain" description="Cytochrome b5 heme-binding" evidence="15">
    <location>
        <begin position="339"/>
        <end position="417"/>
    </location>
</feature>
<evidence type="ECO:0000256" key="8">
    <source>
        <dbReference type="ARBA" id="ARBA00023002"/>
    </source>
</evidence>
<protein>
    <recommendedName>
        <fullName evidence="13">Acyl-CoA desaturase</fullName>
        <ecNumber evidence="13">1.14.19.1</ecNumber>
    </recommendedName>
</protein>
<evidence type="ECO:0000256" key="14">
    <source>
        <dbReference type="SAM" id="Phobius"/>
    </source>
</evidence>
<evidence type="ECO:0000256" key="9">
    <source>
        <dbReference type="ARBA" id="ARBA00023004"/>
    </source>
</evidence>
<accession>A0A8K0SQX6</accession>
<dbReference type="PANTHER" id="PTHR11351:SF31">
    <property type="entry name" value="DESATURASE 1, ISOFORM A-RELATED"/>
    <property type="match status" value="1"/>
</dbReference>
<dbReference type="InterPro" id="IPR001522">
    <property type="entry name" value="FADS-1_CS"/>
</dbReference>
<dbReference type="PRINTS" id="PR00075">
    <property type="entry name" value="FACDDSATRASE"/>
</dbReference>
<evidence type="ECO:0000256" key="11">
    <source>
        <dbReference type="ARBA" id="ARBA00023136"/>
    </source>
</evidence>
<keyword evidence="10 13" id="KW-0443">Lipid metabolism</keyword>
<evidence type="ECO:0000256" key="1">
    <source>
        <dbReference type="ARBA" id="ARBA00004141"/>
    </source>
</evidence>
<dbReference type="Pfam" id="PF00173">
    <property type="entry name" value="Cyt-b5"/>
    <property type="match status" value="1"/>
</dbReference>
<dbReference type="PROSITE" id="PS00476">
    <property type="entry name" value="FATTY_ACID_DESATUR_1"/>
    <property type="match status" value="1"/>
</dbReference>
<keyword evidence="9 13" id="KW-0408">Iron</keyword>
<name>A0A8K0SQX6_9HYPO</name>
<evidence type="ECO:0000313" key="16">
    <source>
        <dbReference type="EMBL" id="KAH7322374.1"/>
    </source>
</evidence>
<keyword evidence="5 13" id="KW-0479">Metal-binding</keyword>
<evidence type="ECO:0000256" key="6">
    <source>
        <dbReference type="ARBA" id="ARBA00022832"/>
    </source>
</evidence>
<keyword evidence="4 14" id="KW-0812">Transmembrane</keyword>
<dbReference type="SMART" id="SM01117">
    <property type="entry name" value="Cyt-b5"/>
    <property type="match status" value="1"/>
</dbReference>
<evidence type="ECO:0000256" key="4">
    <source>
        <dbReference type="ARBA" id="ARBA00022692"/>
    </source>
</evidence>
<evidence type="ECO:0000256" key="12">
    <source>
        <dbReference type="ARBA" id="ARBA00023160"/>
    </source>
</evidence>
<dbReference type="CDD" id="cd03505">
    <property type="entry name" value="Delta9-FADS-like"/>
    <property type="match status" value="1"/>
</dbReference>